<keyword evidence="3 6" id="KW-0812">Transmembrane</keyword>
<protein>
    <submittedName>
        <fullName evidence="7">YitT family protein</fullName>
    </submittedName>
</protein>
<evidence type="ECO:0000256" key="2">
    <source>
        <dbReference type="ARBA" id="ARBA00022475"/>
    </source>
</evidence>
<gene>
    <name evidence="7" type="ORF">EM808_25435</name>
</gene>
<keyword evidence="2" id="KW-1003">Cell membrane</keyword>
<feature type="transmembrane region" description="Helical" evidence="6">
    <location>
        <begin position="166"/>
        <end position="182"/>
    </location>
</feature>
<evidence type="ECO:0000313" key="7">
    <source>
        <dbReference type="EMBL" id="RVT57141.1"/>
    </source>
</evidence>
<feature type="transmembrane region" description="Helical" evidence="6">
    <location>
        <begin position="39"/>
        <end position="59"/>
    </location>
</feature>
<feature type="transmembrane region" description="Helical" evidence="6">
    <location>
        <begin position="103"/>
        <end position="123"/>
    </location>
</feature>
<dbReference type="Pfam" id="PF02588">
    <property type="entry name" value="YitT_membrane"/>
    <property type="match status" value="1"/>
</dbReference>
<evidence type="ECO:0000256" key="1">
    <source>
        <dbReference type="ARBA" id="ARBA00004651"/>
    </source>
</evidence>
<dbReference type="InterPro" id="IPR003740">
    <property type="entry name" value="YitT"/>
</dbReference>
<keyword evidence="8" id="KW-1185">Reference proteome</keyword>
<dbReference type="EMBL" id="RZTZ01000019">
    <property type="protein sequence ID" value="RVT57141.1"/>
    <property type="molecule type" value="Genomic_DNA"/>
</dbReference>
<dbReference type="GO" id="GO:0005886">
    <property type="term" value="C:plasma membrane"/>
    <property type="evidence" value="ECO:0007669"/>
    <property type="project" value="UniProtKB-SubCell"/>
</dbReference>
<feature type="transmembrane region" description="Helical" evidence="6">
    <location>
        <begin position="144"/>
        <end position="160"/>
    </location>
</feature>
<feature type="transmembrane region" description="Helical" evidence="6">
    <location>
        <begin position="71"/>
        <end position="91"/>
    </location>
</feature>
<dbReference type="RefSeq" id="WP_127742158.1">
    <property type="nucleotide sequence ID" value="NZ_JARMUY010000001.1"/>
</dbReference>
<evidence type="ECO:0000313" key="8">
    <source>
        <dbReference type="Proteomes" id="UP000288024"/>
    </source>
</evidence>
<dbReference type="AlphaFoldDB" id="A0A437K3X7"/>
<keyword evidence="4 6" id="KW-1133">Transmembrane helix</keyword>
<proteinExistence type="predicted"/>
<comment type="subcellular location">
    <subcellularLocation>
        <location evidence="1">Cell membrane</location>
        <topology evidence="1">Multi-pass membrane protein</topology>
    </subcellularLocation>
</comment>
<dbReference type="Proteomes" id="UP000288024">
    <property type="component" value="Unassembled WGS sequence"/>
</dbReference>
<evidence type="ECO:0000256" key="5">
    <source>
        <dbReference type="ARBA" id="ARBA00023136"/>
    </source>
</evidence>
<organism evidence="7 8">
    <name type="scientific">Niallia taxi</name>
    <dbReference type="NCBI Taxonomy" id="2499688"/>
    <lineage>
        <taxon>Bacteria</taxon>
        <taxon>Bacillati</taxon>
        <taxon>Bacillota</taxon>
        <taxon>Bacilli</taxon>
        <taxon>Bacillales</taxon>
        <taxon>Bacillaceae</taxon>
        <taxon>Niallia</taxon>
    </lineage>
</organism>
<name>A0A437K3X7_9BACI</name>
<dbReference type="PANTHER" id="PTHR33545:SF5">
    <property type="entry name" value="UPF0750 MEMBRANE PROTEIN YITT"/>
    <property type="match status" value="1"/>
</dbReference>
<evidence type="ECO:0000256" key="3">
    <source>
        <dbReference type="ARBA" id="ARBA00022692"/>
    </source>
</evidence>
<comment type="caution">
    <text evidence="7">The sequence shown here is derived from an EMBL/GenBank/DDBJ whole genome shotgun (WGS) entry which is preliminary data.</text>
</comment>
<sequence length="208" mass="22491">MKKILIMIVGCFFTSLGLYVLKSASLVTGGTAGLSLSASYLFPISFGVLFTIINIPFYILSYKKMGKEFTISTILAVTTVTVLSSIITTYFPPLAFHPLVGSIVGGIIIGAGVVVLFMNGSSLGGAQILSITLQKQFNWNMGKTNFIFDTIVILIGMYSIGVLRGFYSILSVLIVSTMLSRFKEQIAKRNTKPVKVTSTEPILETSSM</sequence>
<evidence type="ECO:0000256" key="6">
    <source>
        <dbReference type="SAM" id="Phobius"/>
    </source>
</evidence>
<reference evidence="7 8" key="1">
    <citation type="submission" date="2019-01" db="EMBL/GenBank/DDBJ databases">
        <title>Bacillus sp. M5HDSG1-1, whole genome shotgun sequence.</title>
        <authorList>
            <person name="Tuo L."/>
        </authorList>
    </citation>
    <scope>NUCLEOTIDE SEQUENCE [LARGE SCALE GENOMIC DNA]</scope>
    <source>
        <strain evidence="7 8">M5HDSG1-1</strain>
    </source>
</reference>
<dbReference type="PANTHER" id="PTHR33545">
    <property type="entry name" value="UPF0750 MEMBRANE PROTEIN YITT-RELATED"/>
    <property type="match status" value="1"/>
</dbReference>
<evidence type="ECO:0000256" key="4">
    <source>
        <dbReference type="ARBA" id="ARBA00022989"/>
    </source>
</evidence>
<keyword evidence="5 6" id="KW-0472">Membrane</keyword>
<dbReference type="InterPro" id="IPR051461">
    <property type="entry name" value="UPF0750_membrane"/>
</dbReference>
<accession>A0A437K3X7</accession>